<sequence>MILQSARPGADAAAPPPNPGALSANETRPAPAPPYVSEMLNVSLFWTPRPTLARALHPVATTPRHEYLRSTRPTQQLAVRARIVLVRIGAGASRVGAGRRTAHERHIAPAAPRRASLNPSSPSPGGRGLTFPFLSFPRPPFLSFLSLYFILSCFILWGRPTLLLPRRAHQPAARIYIPSVPSSVNAPYSTRARGLAPPLRCAALRCVPLRYSKLAQSQAPQGRAVLALLVFVLPALLASVCFYPRPPAHASHRNVNPTNPPPSLAWHSPSPRPYRPSTQLQSSPRTPPDARSLGCTYHFPRPGVSAPRCFIPPGVSSLGDLPPD</sequence>
<feature type="region of interest" description="Disordered" evidence="1">
    <location>
        <begin position="251"/>
        <end position="294"/>
    </location>
</feature>
<dbReference type="AlphaFoldDB" id="A0AAD7CUD9"/>
<keyword evidence="2" id="KW-0472">Membrane</keyword>
<gene>
    <name evidence="3" type="ORF">B0H17DRAFT_1211456</name>
</gene>
<feature type="compositionally biased region" description="Low complexity" evidence="1">
    <location>
        <begin position="1"/>
        <end position="13"/>
    </location>
</feature>
<accession>A0AAD7CUD9</accession>
<evidence type="ECO:0000256" key="1">
    <source>
        <dbReference type="SAM" id="MobiDB-lite"/>
    </source>
</evidence>
<name>A0AAD7CUD9_MYCRO</name>
<comment type="caution">
    <text evidence="3">The sequence shown here is derived from an EMBL/GenBank/DDBJ whole genome shotgun (WGS) entry which is preliminary data.</text>
</comment>
<evidence type="ECO:0000313" key="3">
    <source>
        <dbReference type="EMBL" id="KAJ7664111.1"/>
    </source>
</evidence>
<feature type="region of interest" description="Disordered" evidence="1">
    <location>
        <begin position="1"/>
        <end position="29"/>
    </location>
</feature>
<feature type="transmembrane region" description="Helical" evidence="2">
    <location>
        <begin position="224"/>
        <end position="243"/>
    </location>
</feature>
<keyword evidence="4" id="KW-1185">Reference proteome</keyword>
<dbReference type="Proteomes" id="UP001221757">
    <property type="component" value="Unassembled WGS sequence"/>
</dbReference>
<keyword evidence="2" id="KW-1133">Transmembrane helix</keyword>
<reference evidence="3" key="1">
    <citation type="submission" date="2023-03" db="EMBL/GenBank/DDBJ databases">
        <title>Massive genome expansion in bonnet fungi (Mycena s.s.) driven by repeated elements and novel gene families across ecological guilds.</title>
        <authorList>
            <consortium name="Lawrence Berkeley National Laboratory"/>
            <person name="Harder C.B."/>
            <person name="Miyauchi S."/>
            <person name="Viragh M."/>
            <person name="Kuo A."/>
            <person name="Thoen E."/>
            <person name="Andreopoulos B."/>
            <person name="Lu D."/>
            <person name="Skrede I."/>
            <person name="Drula E."/>
            <person name="Henrissat B."/>
            <person name="Morin E."/>
            <person name="Kohler A."/>
            <person name="Barry K."/>
            <person name="LaButti K."/>
            <person name="Morin E."/>
            <person name="Salamov A."/>
            <person name="Lipzen A."/>
            <person name="Mereny Z."/>
            <person name="Hegedus B."/>
            <person name="Baldrian P."/>
            <person name="Stursova M."/>
            <person name="Weitz H."/>
            <person name="Taylor A."/>
            <person name="Grigoriev I.V."/>
            <person name="Nagy L.G."/>
            <person name="Martin F."/>
            <person name="Kauserud H."/>
        </authorList>
    </citation>
    <scope>NUCLEOTIDE SEQUENCE</scope>
    <source>
        <strain evidence="3">CBHHK067</strain>
    </source>
</reference>
<proteinExistence type="predicted"/>
<dbReference type="EMBL" id="JARKIE010000227">
    <property type="protein sequence ID" value="KAJ7664111.1"/>
    <property type="molecule type" value="Genomic_DNA"/>
</dbReference>
<protein>
    <submittedName>
        <fullName evidence="3">Uncharacterized protein</fullName>
    </submittedName>
</protein>
<evidence type="ECO:0000313" key="4">
    <source>
        <dbReference type="Proteomes" id="UP001221757"/>
    </source>
</evidence>
<feature type="transmembrane region" description="Helical" evidence="2">
    <location>
        <begin position="141"/>
        <end position="158"/>
    </location>
</feature>
<keyword evidence="2" id="KW-0812">Transmembrane</keyword>
<evidence type="ECO:0000256" key="2">
    <source>
        <dbReference type="SAM" id="Phobius"/>
    </source>
</evidence>
<organism evidence="3 4">
    <name type="scientific">Mycena rosella</name>
    <name type="common">Pink bonnet</name>
    <name type="synonym">Agaricus rosellus</name>
    <dbReference type="NCBI Taxonomy" id="1033263"/>
    <lineage>
        <taxon>Eukaryota</taxon>
        <taxon>Fungi</taxon>
        <taxon>Dikarya</taxon>
        <taxon>Basidiomycota</taxon>
        <taxon>Agaricomycotina</taxon>
        <taxon>Agaricomycetes</taxon>
        <taxon>Agaricomycetidae</taxon>
        <taxon>Agaricales</taxon>
        <taxon>Marasmiineae</taxon>
        <taxon>Mycenaceae</taxon>
        <taxon>Mycena</taxon>
    </lineage>
</organism>
<feature type="region of interest" description="Disordered" evidence="1">
    <location>
        <begin position="97"/>
        <end position="123"/>
    </location>
</feature>